<dbReference type="Gene3D" id="1.10.10.60">
    <property type="entry name" value="Homeodomain-like"/>
    <property type="match status" value="1"/>
</dbReference>
<gene>
    <name evidence="5" type="ORF">CLV40_10854</name>
</gene>
<keyword evidence="3" id="KW-0804">Transcription</keyword>
<evidence type="ECO:0000259" key="4">
    <source>
        <dbReference type="PROSITE" id="PS01124"/>
    </source>
</evidence>
<dbReference type="Pfam" id="PF12833">
    <property type="entry name" value="HTH_18"/>
    <property type="match status" value="1"/>
</dbReference>
<keyword evidence="2 5" id="KW-0238">DNA-binding</keyword>
<proteinExistence type="predicted"/>
<dbReference type="SMART" id="SM00342">
    <property type="entry name" value="HTH_ARAC"/>
    <property type="match status" value="1"/>
</dbReference>
<dbReference type="GO" id="GO:0043565">
    <property type="term" value="F:sequence-specific DNA binding"/>
    <property type="evidence" value="ECO:0007669"/>
    <property type="project" value="InterPro"/>
</dbReference>
<comment type="caution">
    <text evidence="5">The sequence shown here is derived from an EMBL/GenBank/DDBJ whole genome shotgun (WGS) entry which is preliminary data.</text>
</comment>
<dbReference type="GO" id="GO:0003700">
    <property type="term" value="F:DNA-binding transcription factor activity"/>
    <property type="evidence" value="ECO:0007669"/>
    <property type="project" value="InterPro"/>
</dbReference>
<dbReference type="InterPro" id="IPR018062">
    <property type="entry name" value="HTH_AraC-typ_CS"/>
</dbReference>
<evidence type="ECO:0000313" key="6">
    <source>
        <dbReference type="Proteomes" id="UP000239203"/>
    </source>
</evidence>
<organism evidence="5 6">
    <name type="scientific">Actinokineospora auranticolor</name>
    <dbReference type="NCBI Taxonomy" id="155976"/>
    <lineage>
        <taxon>Bacteria</taxon>
        <taxon>Bacillati</taxon>
        <taxon>Actinomycetota</taxon>
        <taxon>Actinomycetes</taxon>
        <taxon>Pseudonocardiales</taxon>
        <taxon>Pseudonocardiaceae</taxon>
        <taxon>Actinokineospora</taxon>
    </lineage>
</organism>
<evidence type="ECO:0000256" key="2">
    <source>
        <dbReference type="ARBA" id="ARBA00023125"/>
    </source>
</evidence>
<dbReference type="InterPro" id="IPR009057">
    <property type="entry name" value="Homeodomain-like_sf"/>
</dbReference>
<keyword evidence="6" id="KW-1185">Reference proteome</keyword>
<name>A0A2S6GPC9_9PSEU</name>
<dbReference type="AlphaFoldDB" id="A0A2S6GPC9"/>
<dbReference type="PANTHER" id="PTHR46796:SF12">
    <property type="entry name" value="HTH-TYPE DNA-BINDING TRANSCRIPTIONAL ACTIVATOR EUTR"/>
    <property type="match status" value="1"/>
</dbReference>
<dbReference type="InterPro" id="IPR018060">
    <property type="entry name" value="HTH_AraC"/>
</dbReference>
<dbReference type="PANTHER" id="PTHR46796">
    <property type="entry name" value="HTH-TYPE TRANSCRIPTIONAL ACTIVATOR RHAS-RELATED"/>
    <property type="match status" value="1"/>
</dbReference>
<keyword evidence="1" id="KW-0805">Transcription regulation</keyword>
<reference evidence="5 6" key="1">
    <citation type="submission" date="2018-02" db="EMBL/GenBank/DDBJ databases">
        <title>Genomic Encyclopedia of Archaeal and Bacterial Type Strains, Phase II (KMG-II): from individual species to whole genera.</title>
        <authorList>
            <person name="Goeker M."/>
        </authorList>
    </citation>
    <scope>NUCLEOTIDE SEQUENCE [LARGE SCALE GENOMIC DNA]</scope>
    <source>
        <strain evidence="5 6">YU 961-1</strain>
    </source>
</reference>
<dbReference type="PROSITE" id="PS00041">
    <property type="entry name" value="HTH_ARAC_FAMILY_1"/>
    <property type="match status" value="1"/>
</dbReference>
<dbReference type="Proteomes" id="UP000239203">
    <property type="component" value="Unassembled WGS sequence"/>
</dbReference>
<protein>
    <submittedName>
        <fullName evidence="5">AraC-like DNA-binding protein</fullName>
    </submittedName>
</protein>
<accession>A0A2S6GPC9</accession>
<dbReference type="PROSITE" id="PS01124">
    <property type="entry name" value="HTH_ARAC_FAMILY_2"/>
    <property type="match status" value="1"/>
</dbReference>
<dbReference type="SUPFAM" id="SSF46689">
    <property type="entry name" value="Homeodomain-like"/>
    <property type="match status" value="1"/>
</dbReference>
<dbReference type="InterPro" id="IPR050204">
    <property type="entry name" value="AraC_XylS_family_regulators"/>
</dbReference>
<evidence type="ECO:0000256" key="1">
    <source>
        <dbReference type="ARBA" id="ARBA00023015"/>
    </source>
</evidence>
<feature type="domain" description="HTH araC/xylS-type" evidence="4">
    <location>
        <begin position="219"/>
        <end position="320"/>
    </location>
</feature>
<dbReference type="OrthoDB" id="5464689at2"/>
<dbReference type="RefSeq" id="WP_104479826.1">
    <property type="nucleotide sequence ID" value="NZ_CP154825.1"/>
</dbReference>
<evidence type="ECO:0000313" key="5">
    <source>
        <dbReference type="EMBL" id="PPK67057.1"/>
    </source>
</evidence>
<dbReference type="EMBL" id="PTIX01000008">
    <property type="protein sequence ID" value="PPK67057.1"/>
    <property type="molecule type" value="Genomic_DNA"/>
</dbReference>
<sequence length="320" mass="34925">MSLTGTAAPPRRTEFVTTEADQAHQHLVAAYDQGLRMSGLLGARALRHDRTDAGLFAVDDLELPMRLGFDADTFGLLIIECRAGRVERTMAGTEDRVGAGDVLVQTQPEMPFAARTEDAALRSVMFHPELFTQVAESAGNRLRFTGFQPVSAVAQRRWKDAVSYIADLVLPHPEYPLHPLVVANAGRLLAATALATFPNTALLDPSPGDRNDAGPATLHRAIAFIEDHAADDITVADIAAAARVTIRAVQLAFRRHRGTTPMAYLRRVRLECAHRDLRDADPGRETVSAVAARWGFFNAGRFTAYYREAFAALPSQTLRG</sequence>
<evidence type="ECO:0000256" key="3">
    <source>
        <dbReference type="ARBA" id="ARBA00023163"/>
    </source>
</evidence>